<dbReference type="Gene3D" id="3.40.50.300">
    <property type="entry name" value="P-loop containing nucleotide triphosphate hydrolases"/>
    <property type="match status" value="1"/>
</dbReference>
<reference evidence="5" key="1">
    <citation type="submission" date="2023-01" db="EMBL/GenBank/DDBJ databases">
        <title>The growth and conidiation of Purpureocillium lavendulum are regulated by nitrogen source and histone H3K14 acetylation.</title>
        <authorList>
            <person name="Tang P."/>
            <person name="Han J."/>
            <person name="Zhang C."/>
            <person name="Tang P."/>
            <person name="Qi F."/>
            <person name="Zhang K."/>
            <person name="Liang L."/>
        </authorList>
    </citation>
    <scope>NUCLEOTIDE SEQUENCE</scope>
    <source>
        <strain evidence="5">YMF1.00683</strain>
    </source>
</reference>
<gene>
    <name evidence="5" type="ORF">O9K51_06614</name>
</gene>
<dbReference type="SUPFAM" id="SSF52540">
    <property type="entry name" value="P-loop containing nucleoside triphosphate hydrolases"/>
    <property type="match status" value="1"/>
</dbReference>
<feature type="compositionally biased region" description="Basic and acidic residues" evidence="1">
    <location>
        <begin position="207"/>
        <end position="222"/>
    </location>
</feature>
<dbReference type="InterPro" id="IPR019021">
    <property type="entry name" value="Mms22"/>
</dbReference>
<dbReference type="InterPro" id="IPR027417">
    <property type="entry name" value="P-loop_NTPase"/>
</dbReference>
<dbReference type="GO" id="GO:0005634">
    <property type="term" value="C:nucleus"/>
    <property type="evidence" value="ECO:0007669"/>
    <property type="project" value="InterPro"/>
</dbReference>
<dbReference type="GO" id="GO:0008233">
    <property type="term" value="F:peptidase activity"/>
    <property type="evidence" value="ECO:0007669"/>
    <property type="project" value="UniProtKB-KW"/>
</dbReference>
<dbReference type="GO" id="GO:0031297">
    <property type="term" value="P:replication fork processing"/>
    <property type="evidence" value="ECO:0007669"/>
    <property type="project" value="InterPro"/>
</dbReference>
<feature type="region of interest" description="Disordered" evidence="1">
    <location>
        <begin position="446"/>
        <end position="476"/>
    </location>
</feature>
<keyword evidence="5" id="KW-0645">Protease</keyword>
<dbReference type="EMBL" id="JAQHRD010000005">
    <property type="protein sequence ID" value="KAJ6440822.1"/>
    <property type="molecule type" value="Genomic_DNA"/>
</dbReference>
<sequence>MANWKELGEIPDSEEEDGFDSQEIETAAFPQAPTNAPDPRPSQDSDIWDVPDSQSEHRGEAPGKLPVLPGRTTTPPFDQLPYSSPLSSVPSEHDLPPVDELLLSRDVDEHAVVTEPSQPPPSTHTPPREAASPGPRRTRIEIPLYQNQHRFGDVENDPEARQVAVRYERSLRPRKPIQEHPYLLENVQYSNLFKKHGVKPVRVAVEPGRRRQEDMEQDHDFQEESQDTAEVAGESQAQLNAPSSSLGARDPFDFPSSSPPKTPPVDNRGKGSSRASSPGDTDDTSVLDQDLPALDDLFMPIPRLVSKKGHKRQSSPPPPTIRKRRRTNIINSDPVESNAAPNAARASPDPVSSTLHIARQTPSAALRKMPLDAQPQTPRTEVEPHPIESIIDISSDEGRTLPPSPESSSESDEEVVNTIGRRIRGVLPASWLRLDQQFGRDKLQADIRKSKHRQSPGREVRRGVAQSRPALPGSTAANFFFDESDDSDAGKAASYKATVDWPFTQARLSLIPDATSGASYPLLSDDDGSVVEDDRIDAMLPGRAGKKRQLKLSESLVRGPKRPKSTNHTPRSRKFTTSRQGKITSHVHRAPGASKADKTNRRNRNSKRSGGEKKSRGSTLQHIAPRLSILDVIEPTAPRFLKIAARAAKRRPGQGRSSPTLKAIQLATRQDQIDAASALHEWREGSIHPRQSVTTAMKNAKPCRPPLQASSGNARQRQKSRAGQAPSVTRKFVKHVSDGGSVTYGPETLAGKPSSANPPPAVDAPSHHVVPTRPAQLEVDERDSSRRGAFHARKRVFDRLYRNTHLGLPLQASVADIIAETETAADPDDSVELVQTSTTSPAADHPAGLRRRKLIKPRRVDIEAPEFQRAKEPLPAAYVPEQEAARLDHDKFRLLGLGPYGTIYTQHFEVFPLDPRVYFHETSLIGGGILASYTKGDISTRPVGDKPSVLFNLGSRALRWGPWDAQVSSELGIVFDFVAEQAEPVETSDFETPSAAIDACMFVLRYVKESLCFRQDSDTKAFAARIIECLSSFSSRISSQVDRVIRAPDSKRTTTLRVLDRVLLVALAILRICGDDRLLSAEQFQAEDLLRSLSKTSMSILYGLGSAPIKKLYDELQSIRARERGLRDDAAAIQSWIVLMKVLEAARIPRTSFWEVAQSVIVSPSVAASTDARELECAWEFMFTLLPLVEFSDSGVIVSGRRFDANIDGWTIPQALLKRVFCLYQDNTRQSPSFNDYCRALVGRCHCLVQQWGWRRSATIVGVIFDFFGSQDLAHLRNEEAYESPRFLEELAARPALDVEPGDKCFHIFLKLVGLSIRKLREVGAMKDIRNLVARTIPNHNRQHLKEQNVHARDLAALRNHHDLLATLFWAAPPDLRPMMNLIERLVPPESSHKEACLISIRCWSQLARFIVATGEASTSFKPFNQWRNYFFQQVLRQFSSVAPEIHQQVLALAKDGRQPISEDLINDTIARNKEAVGDVIYASVVASLDVLKAAADLEAASFSLNTHQLQIIFQQFSVAPPDLDWETLQAAITTLDSFLGRIDEFKEKEESQDSESQILNSALADDALETVERVLLRSFFSMARCVMSSRREKRLHTVARGKTKCIQHVVTLSARLGSRYIKCGSFELSDMFKTGTYGLFTTQPHQLDLHLRQHIVHFVSTLVKSGLDDWTNSECSLPELWTLSLVKPREYLEYENELGKQLHRSGKDFVPDAVVALEAKPDYGTNRDLFEFAISQMRRSIRDAGPSLRSILLTEHSTTLQRVMEQIKSDLKTASNSCASSHQSYVVFIRSIVSLIKSHGSEIRPVDSFFYQISNEYSPSIEDPQLQVAGLISYGVRLKEGDSRSSQQLFHLLLSNVKFAISHDKLREDVNMLRKGMANQGIVDFILGKMLPSCIRAAFKNISAYPLLDVYAEALRILMAKRTVSYELAAADLPHAINLAQAAIEGMGSWATAADMLSSAHLHLLRQVVAALNLLWPGVRIFAASDLSSQTWTRLSRSFVHLHEIMTTAAAATGSLVRNGETVIAADDLLGGNTPNGPQQPRLDSDIKMFTDLIVKDVATGWGVKEGRMTTPASNHGAASAKGVPVPMLNAEHVLQDLHERTQEWCWWWDEVFGQQAMAPLFRLPDEALLALLVQRFPGRDRQIRSLATLLHPDAAPCRNLVLHGTEATGKSAITAQVLAELAAIRHDDITNGDGCTSSGDSVRPSSMRYAVVNAAQCITGRHLFERIVGAVADALRLDGQSEEERRRWDQQRRRCESLAQLAVALGTLLKDPTRDPRWRFVLVLDAIDRQRDAPPTLLPALARLSELVGPLLSPSSRCDSPEKLTVRATRQIPCLTSVFTVTAPPAGFLRTPASPHLHFPPYTKPEFVRILALAPPAPVAGTTQRETSDLWTRFCAAVHDAFVRSAARTLPAFRHGCRALWPRFTAPVVAGTYSVKEFSKLLVAARVHFQDESLLNPSIVSVRPAAGAGTTTATTTTASSGDASKTASVANGTPKPTTTKTPGAVSVPPAAAQLTALLPIAARILLLSAYLASHNAARHDLTVFSTYHHGRKRRRGGGYSAAGGGSSTPRRAKHRKIARKLLGAHAFVLERMLAIFEAVRGEWLPEGSSVGTAAAVVDGDVGMAIATLASLRLLVRVGAGDTMDRAGKWRVNVGWDAIRGIGRSIGVEVEEWLIE</sequence>
<feature type="compositionally biased region" description="Polar residues" evidence="1">
    <location>
        <begin position="350"/>
        <end position="363"/>
    </location>
</feature>
<organism evidence="5 6">
    <name type="scientific">Purpureocillium lavendulum</name>
    <dbReference type="NCBI Taxonomy" id="1247861"/>
    <lineage>
        <taxon>Eukaryota</taxon>
        <taxon>Fungi</taxon>
        <taxon>Dikarya</taxon>
        <taxon>Ascomycota</taxon>
        <taxon>Pezizomycotina</taxon>
        <taxon>Sordariomycetes</taxon>
        <taxon>Hypocreomycetidae</taxon>
        <taxon>Hypocreales</taxon>
        <taxon>Ophiocordycipitaceae</taxon>
        <taxon>Purpureocillium</taxon>
    </lineage>
</organism>
<feature type="region of interest" description="Disordered" evidence="1">
    <location>
        <begin position="2468"/>
        <end position="2508"/>
    </location>
</feature>
<dbReference type="Pfam" id="PF21639">
    <property type="entry name" value="ORC5_lid"/>
    <property type="match status" value="1"/>
</dbReference>
<feature type="compositionally biased region" description="Gly residues" evidence="1">
    <location>
        <begin position="2559"/>
        <end position="2568"/>
    </location>
</feature>
<feature type="domain" description="Orc1-like AAA ATPase" evidence="2">
    <location>
        <begin position="2137"/>
        <end position="2314"/>
    </location>
</feature>
<evidence type="ECO:0000256" key="1">
    <source>
        <dbReference type="SAM" id="MobiDB-lite"/>
    </source>
</evidence>
<dbReference type="PANTHER" id="PTHR28122">
    <property type="entry name" value="E3 UBIQUITIN-PROTEIN LIGASE SUBSTRATE RECEPTOR MMS22"/>
    <property type="match status" value="1"/>
</dbReference>
<keyword evidence="5" id="KW-0378">Hydrolase</keyword>
<feature type="compositionally biased region" description="Basic residues" evidence="1">
    <location>
        <begin position="559"/>
        <end position="576"/>
    </location>
</feature>
<feature type="region of interest" description="Disordered" evidence="1">
    <location>
        <begin position="538"/>
        <end position="622"/>
    </location>
</feature>
<evidence type="ECO:0000259" key="2">
    <source>
        <dbReference type="Pfam" id="PF13191"/>
    </source>
</evidence>
<dbReference type="InterPro" id="IPR048866">
    <property type="entry name" value="ORC5_lid"/>
</dbReference>
<protein>
    <submittedName>
        <fullName evidence="5">Acid protease</fullName>
    </submittedName>
</protein>
<dbReference type="GO" id="GO:0006508">
    <property type="term" value="P:proteolysis"/>
    <property type="evidence" value="ECO:0007669"/>
    <property type="project" value="UniProtKB-KW"/>
</dbReference>
<feature type="region of interest" description="Disordered" evidence="1">
    <location>
        <begin position="696"/>
        <end position="768"/>
    </location>
</feature>
<dbReference type="InterPro" id="IPR041664">
    <property type="entry name" value="AAA_16"/>
</dbReference>
<feature type="compositionally biased region" description="Basic and acidic residues" evidence="1">
    <location>
        <begin position="91"/>
        <end position="112"/>
    </location>
</feature>
<feature type="region of interest" description="Disordered" evidence="1">
    <location>
        <begin position="1"/>
        <end position="138"/>
    </location>
</feature>
<feature type="compositionally biased region" description="Acidic residues" evidence="1">
    <location>
        <begin position="9"/>
        <end position="23"/>
    </location>
</feature>
<proteinExistence type="predicted"/>
<dbReference type="Pfam" id="PF14630">
    <property type="entry name" value="ORC5_C"/>
    <property type="match status" value="1"/>
</dbReference>
<feature type="region of interest" description="Disordered" evidence="1">
    <location>
        <begin position="195"/>
        <end position="416"/>
    </location>
</feature>
<evidence type="ECO:0000313" key="6">
    <source>
        <dbReference type="Proteomes" id="UP001163105"/>
    </source>
</evidence>
<feature type="compositionally biased region" description="Low complexity" evidence="1">
    <location>
        <begin position="328"/>
        <end position="348"/>
    </location>
</feature>
<dbReference type="Pfam" id="PF09462">
    <property type="entry name" value="Mus7"/>
    <property type="match status" value="1"/>
</dbReference>
<dbReference type="GO" id="GO:0000724">
    <property type="term" value="P:double-strand break repair via homologous recombination"/>
    <property type="evidence" value="ECO:0007669"/>
    <property type="project" value="TreeGrafter"/>
</dbReference>
<dbReference type="Pfam" id="PF13191">
    <property type="entry name" value="AAA_16"/>
    <property type="match status" value="1"/>
</dbReference>
<keyword evidence="6" id="KW-1185">Reference proteome</keyword>
<dbReference type="InterPro" id="IPR047088">
    <property type="entry name" value="ORC5_C"/>
</dbReference>
<evidence type="ECO:0000259" key="3">
    <source>
        <dbReference type="Pfam" id="PF14630"/>
    </source>
</evidence>
<dbReference type="PANTHER" id="PTHR28122:SF1">
    <property type="entry name" value="E3 UBIQUITIN-PROTEIN LIGASE SUBSTRATE RECEPTOR MMS22"/>
    <property type="match status" value="1"/>
</dbReference>
<dbReference type="Proteomes" id="UP001163105">
    <property type="component" value="Unassembled WGS sequence"/>
</dbReference>
<feature type="domain" description="Origin recognition complex subunit 5 C-terminal" evidence="3">
    <location>
        <begin position="2520"/>
        <end position="2675"/>
    </location>
</feature>
<comment type="caution">
    <text evidence="5">The sequence shown here is derived from an EMBL/GenBank/DDBJ whole genome shotgun (WGS) entry which is preliminary data.</text>
</comment>
<evidence type="ECO:0000259" key="4">
    <source>
        <dbReference type="Pfam" id="PF21639"/>
    </source>
</evidence>
<dbReference type="GO" id="GO:0035361">
    <property type="term" value="C:Cul8-RING ubiquitin ligase complex"/>
    <property type="evidence" value="ECO:0007669"/>
    <property type="project" value="TreeGrafter"/>
</dbReference>
<accession>A0AB34FR44</accession>
<name>A0AB34FR44_9HYPO</name>
<evidence type="ECO:0000313" key="5">
    <source>
        <dbReference type="EMBL" id="KAJ6440822.1"/>
    </source>
</evidence>
<feature type="compositionally biased region" description="Low complexity" evidence="1">
    <location>
        <begin position="80"/>
        <end position="90"/>
    </location>
</feature>
<feature type="region of interest" description="Disordered" evidence="1">
    <location>
        <begin position="2553"/>
        <end position="2574"/>
    </location>
</feature>
<feature type="compositionally biased region" description="Polar residues" evidence="1">
    <location>
        <begin position="235"/>
        <end position="246"/>
    </location>
</feature>
<feature type="domain" description="ORC5 lid" evidence="4">
    <location>
        <begin position="2393"/>
        <end position="2452"/>
    </location>
</feature>